<dbReference type="PANTHER" id="PTHR42791">
    <property type="entry name" value="GNAT FAMILY ACETYLTRANSFERASE"/>
    <property type="match status" value="1"/>
</dbReference>
<reference evidence="2" key="1">
    <citation type="submission" date="2023-06" db="EMBL/GenBank/DDBJ databases">
        <authorList>
            <person name="Noh H."/>
        </authorList>
    </citation>
    <scope>NUCLEOTIDE SEQUENCE</scope>
    <source>
        <strain evidence="2">DUCC20226</strain>
    </source>
</reference>
<evidence type="ECO:0000259" key="1">
    <source>
        <dbReference type="PROSITE" id="PS51186"/>
    </source>
</evidence>
<dbReference type="Pfam" id="PF13673">
    <property type="entry name" value="Acetyltransf_10"/>
    <property type="match status" value="1"/>
</dbReference>
<dbReference type="Proteomes" id="UP001265746">
    <property type="component" value="Unassembled WGS sequence"/>
</dbReference>
<organism evidence="2 3">
    <name type="scientific">Phomopsis amygdali</name>
    <name type="common">Fusicoccum amygdali</name>
    <dbReference type="NCBI Taxonomy" id="1214568"/>
    <lineage>
        <taxon>Eukaryota</taxon>
        <taxon>Fungi</taxon>
        <taxon>Dikarya</taxon>
        <taxon>Ascomycota</taxon>
        <taxon>Pezizomycotina</taxon>
        <taxon>Sordariomycetes</taxon>
        <taxon>Sordariomycetidae</taxon>
        <taxon>Diaporthales</taxon>
        <taxon>Diaporthaceae</taxon>
        <taxon>Diaporthe</taxon>
    </lineage>
</organism>
<dbReference type="InterPro" id="IPR016181">
    <property type="entry name" value="Acyl_CoA_acyltransferase"/>
</dbReference>
<proteinExistence type="predicted"/>
<dbReference type="PANTHER" id="PTHR42791:SF2">
    <property type="entry name" value="N-ACETYLTRANSFERASE DOMAIN-CONTAINING PROTEIN"/>
    <property type="match status" value="1"/>
</dbReference>
<sequence>MPPSTIILRRATKADLPRMVRILLDAFSPGPWGRRLFPPHLKVKPGDGDEYAWRLYMISSVFDNQGCENVLACEGGQGQRDEDIVGWAQWVDSNADPNGGMSLEEKKTKMERELGANPAGLDTEAFETLSREGLRLETRGDEYLGTERSKNSWLLSYLLVDPKHHRKGIGRLLAKEGLDRAAAQGRDVRLRATPEGRTLYLALGFKEVCEEKIFGESQYAMVWKAPGLVRGD</sequence>
<dbReference type="EMBL" id="JAUJFL010000005">
    <property type="protein sequence ID" value="KAK2602868.1"/>
    <property type="molecule type" value="Genomic_DNA"/>
</dbReference>
<protein>
    <recommendedName>
        <fullName evidence="1">N-acetyltransferase domain-containing protein</fullName>
    </recommendedName>
</protein>
<dbReference type="PROSITE" id="PS51186">
    <property type="entry name" value="GNAT"/>
    <property type="match status" value="1"/>
</dbReference>
<name>A0AAD9W0M2_PHOAM</name>
<gene>
    <name evidence="2" type="ORF">N8I77_009370</name>
</gene>
<feature type="domain" description="N-acetyltransferase" evidence="1">
    <location>
        <begin position="68"/>
        <end position="226"/>
    </location>
</feature>
<dbReference type="CDD" id="cd04301">
    <property type="entry name" value="NAT_SF"/>
    <property type="match status" value="1"/>
</dbReference>
<dbReference type="InterPro" id="IPR052523">
    <property type="entry name" value="Trichothecene_AcTrans"/>
</dbReference>
<dbReference type="InterPro" id="IPR000182">
    <property type="entry name" value="GNAT_dom"/>
</dbReference>
<evidence type="ECO:0000313" key="2">
    <source>
        <dbReference type="EMBL" id="KAK2602868.1"/>
    </source>
</evidence>
<evidence type="ECO:0000313" key="3">
    <source>
        <dbReference type="Proteomes" id="UP001265746"/>
    </source>
</evidence>
<comment type="caution">
    <text evidence="2">The sequence shown here is derived from an EMBL/GenBank/DDBJ whole genome shotgun (WGS) entry which is preliminary data.</text>
</comment>
<accession>A0AAD9W0M2</accession>
<dbReference type="GO" id="GO:0016747">
    <property type="term" value="F:acyltransferase activity, transferring groups other than amino-acyl groups"/>
    <property type="evidence" value="ECO:0007669"/>
    <property type="project" value="InterPro"/>
</dbReference>
<dbReference type="Gene3D" id="3.40.630.30">
    <property type="match status" value="1"/>
</dbReference>
<dbReference type="SUPFAM" id="SSF55729">
    <property type="entry name" value="Acyl-CoA N-acyltransferases (Nat)"/>
    <property type="match status" value="1"/>
</dbReference>
<keyword evidence="3" id="KW-1185">Reference proteome</keyword>
<dbReference type="AlphaFoldDB" id="A0AAD9W0M2"/>